<dbReference type="GeneID" id="114788263"/>
<organism evidence="11 12">
    <name type="scientific">Denticeps clupeoides</name>
    <name type="common">denticle herring</name>
    <dbReference type="NCBI Taxonomy" id="299321"/>
    <lineage>
        <taxon>Eukaryota</taxon>
        <taxon>Metazoa</taxon>
        <taxon>Chordata</taxon>
        <taxon>Craniata</taxon>
        <taxon>Vertebrata</taxon>
        <taxon>Euteleostomi</taxon>
        <taxon>Actinopterygii</taxon>
        <taxon>Neopterygii</taxon>
        <taxon>Teleostei</taxon>
        <taxon>Clupei</taxon>
        <taxon>Clupeiformes</taxon>
        <taxon>Denticipitoidei</taxon>
        <taxon>Denticipitidae</taxon>
        <taxon>Denticeps</taxon>
    </lineage>
</organism>
<dbReference type="PROSITE" id="PS00126">
    <property type="entry name" value="PDEASE_I_1"/>
    <property type="match status" value="1"/>
</dbReference>
<keyword evidence="3 7" id="KW-0479">Metal-binding</keyword>
<dbReference type="FunFam" id="1.10.1300.10:FF:000003">
    <property type="entry name" value="Phosphodiesterase"/>
    <property type="match status" value="1"/>
</dbReference>
<dbReference type="InterPro" id="IPR002073">
    <property type="entry name" value="PDEase_catalytic_dom"/>
</dbReference>
<feature type="binding site" evidence="7">
    <location>
        <position position="713"/>
    </location>
    <ligand>
        <name>Zn(2+)</name>
        <dbReference type="ChEBI" id="CHEBI:29105"/>
        <label>1</label>
    </ligand>
</feature>
<evidence type="ECO:0000256" key="2">
    <source>
        <dbReference type="ARBA" id="ARBA00022535"/>
    </source>
</evidence>
<name>A0AAY4AYZ3_9TELE</name>
<evidence type="ECO:0000256" key="7">
    <source>
        <dbReference type="PIRSR" id="PIRSR623088-3"/>
    </source>
</evidence>
<feature type="binding site" evidence="7">
    <location>
        <position position="714"/>
    </location>
    <ligand>
        <name>Zn(2+)</name>
        <dbReference type="ChEBI" id="CHEBI:29105"/>
        <label>1</label>
    </ligand>
</feature>
<evidence type="ECO:0000256" key="1">
    <source>
        <dbReference type="ARBA" id="ARBA00007648"/>
    </source>
</evidence>
<feature type="binding site" evidence="6">
    <location>
        <position position="877"/>
    </location>
    <ligand>
        <name>AMP</name>
        <dbReference type="ChEBI" id="CHEBI:456215"/>
    </ligand>
</feature>
<dbReference type="SMART" id="SM00471">
    <property type="entry name" value="HDc"/>
    <property type="match status" value="1"/>
</dbReference>
<evidence type="ECO:0000256" key="3">
    <source>
        <dbReference type="ARBA" id="ARBA00022723"/>
    </source>
</evidence>
<gene>
    <name evidence="11" type="primary">pde5aa</name>
</gene>
<dbReference type="GeneTree" id="ENSGT00940000155475"/>
<feature type="compositionally biased region" description="Polar residues" evidence="9">
    <location>
        <begin position="8"/>
        <end position="27"/>
    </location>
</feature>
<reference evidence="11" key="3">
    <citation type="submission" date="2025-09" db="UniProtKB">
        <authorList>
            <consortium name="Ensembl"/>
        </authorList>
    </citation>
    <scope>IDENTIFICATION</scope>
</reference>
<comment type="similarity">
    <text evidence="1 8">Belongs to the cyclic nucleotide phosphodiesterase family.</text>
</comment>
<feature type="active site" description="Proton donor" evidence="5">
    <location>
        <position position="672"/>
    </location>
</feature>
<reference evidence="11 12" key="1">
    <citation type="submission" date="2020-06" db="EMBL/GenBank/DDBJ databases">
        <authorList>
            <consortium name="Wellcome Sanger Institute Data Sharing"/>
        </authorList>
    </citation>
    <scope>NUCLEOTIDE SEQUENCE [LARGE SCALE GENOMIC DNA]</scope>
</reference>
<evidence type="ECO:0000256" key="6">
    <source>
        <dbReference type="PIRSR" id="PIRSR623088-2"/>
    </source>
</evidence>
<dbReference type="InterPro" id="IPR036971">
    <property type="entry name" value="PDEase_catalytic_dom_sf"/>
</dbReference>
<dbReference type="GO" id="GO:0004114">
    <property type="term" value="F:3',5'-cyclic-nucleotide phosphodiesterase activity"/>
    <property type="evidence" value="ECO:0007669"/>
    <property type="project" value="InterPro"/>
</dbReference>
<dbReference type="EC" id="3.1.4.-" evidence="8"/>
<evidence type="ECO:0000256" key="4">
    <source>
        <dbReference type="ARBA" id="ARBA00022801"/>
    </source>
</evidence>
<evidence type="ECO:0000313" key="12">
    <source>
        <dbReference type="Proteomes" id="UP000694580"/>
    </source>
</evidence>
<feature type="binding site" evidence="6">
    <location>
        <begin position="672"/>
        <end position="676"/>
    </location>
    <ligand>
        <name>AMP</name>
        <dbReference type="ChEBI" id="CHEBI:456215"/>
    </ligand>
</feature>
<dbReference type="PROSITE" id="PS51845">
    <property type="entry name" value="PDEASE_I_2"/>
    <property type="match status" value="1"/>
</dbReference>
<reference evidence="11" key="2">
    <citation type="submission" date="2025-08" db="UniProtKB">
        <authorList>
            <consortium name="Ensembl"/>
        </authorList>
    </citation>
    <scope>IDENTIFICATION</scope>
</reference>
<dbReference type="SUPFAM" id="SSF109604">
    <property type="entry name" value="HD-domain/PDEase-like"/>
    <property type="match status" value="1"/>
</dbReference>
<protein>
    <recommendedName>
        <fullName evidence="8">Phosphodiesterase</fullName>
        <ecNumber evidence="8">3.1.4.-</ecNumber>
    </recommendedName>
</protein>
<dbReference type="SUPFAM" id="SSF55781">
    <property type="entry name" value="GAF domain-like"/>
    <property type="match status" value="2"/>
</dbReference>
<evidence type="ECO:0000256" key="8">
    <source>
        <dbReference type="RuleBase" id="RU363067"/>
    </source>
</evidence>
<evidence type="ECO:0000313" key="11">
    <source>
        <dbReference type="Ensembl" id="ENSDCDP00010013615.1"/>
    </source>
</evidence>
<dbReference type="SMART" id="SM00065">
    <property type="entry name" value="GAF"/>
    <property type="match status" value="2"/>
</dbReference>
<dbReference type="PANTHER" id="PTHR11347">
    <property type="entry name" value="CYCLIC NUCLEOTIDE PHOSPHODIESTERASE"/>
    <property type="match status" value="1"/>
</dbReference>
<dbReference type="CDD" id="cd00077">
    <property type="entry name" value="HDc"/>
    <property type="match status" value="1"/>
</dbReference>
<evidence type="ECO:0000256" key="5">
    <source>
        <dbReference type="PIRSR" id="PIRSR623088-1"/>
    </source>
</evidence>
<feature type="domain" description="PDEase" evidence="10">
    <location>
        <begin position="595"/>
        <end position="920"/>
    </location>
</feature>
<dbReference type="InterPro" id="IPR003018">
    <property type="entry name" value="GAF"/>
</dbReference>
<dbReference type="Pfam" id="PF01590">
    <property type="entry name" value="GAF"/>
    <property type="match status" value="2"/>
</dbReference>
<feature type="binding site" evidence="7">
    <location>
        <position position="714"/>
    </location>
    <ligand>
        <name>Zn(2+)</name>
        <dbReference type="ChEBI" id="CHEBI:29105"/>
        <label>2</label>
    </ligand>
</feature>
<dbReference type="Gene3D" id="1.10.1300.10">
    <property type="entry name" value="3'5'-cyclic nucleotide phosphodiesterase, catalytic domain"/>
    <property type="match status" value="1"/>
</dbReference>
<dbReference type="InterPro" id="IPR029016">
    <property type="entry name" value="GAF-like_dom_sf"/>
</dbReference>
<comment type="cofactor">
    <cofactor evidence="8">
        <name>a divalent metal cation</name>
        <dbReference type="ChEBI" id="CHEBI:60240"/>
    </cofactor>
    <text evidence="8">Binds 2 divalent metal cations per subunit. Site 1 may preferentially bind zinc ions, while site 2 has a preference for magnesium and/or manganese ions.</text>
</comment>
<feature type="binding site" evidence="6">
    <location>
        <position position="714"/>
    </location>
    <ligand>
        <name>AMP</name>
        <dbReference type="ChEBI" id="CHEBI:456215"/>
    </ligand>
</feature>
<accession>A0AAY4AYZ3</accession>
<keyword evidence="2" id="KW-0140">cGMP</keyword>
<dbReference type="Ensembl" id="ENSDCDT00010014366.1">
    <property type="protein sequence ID" value="ENSDCDP00010013615.1"/>
    <property type="gene ID" value="ENSDCDG00010006237.1"/>
</dbReference>
<dbReference type="FunFam" id="3.30.450.40:FF:000015">
    <property type="entry name" value="Phosphodiesterase"/>
    <property type="match status" value="1"/>
</dbReference>
<dbReference type="GO" id="GO:0007165">
    <property type="term" value="P:signal transduction"/>
    <property type="evidence" value="ECO:0007669"/>
    <property type="project" value="InterPro"/>
</dbReference>
<feature type="region of interest" description="Disordered" evidence="9">
    <location>
        <begin position="1"/>
        <end position="32"/>
    </location>
</feature>
<dbReference type="InterPro" id="IPR023174">
    <property type="entry name" value="PDEase_CS"/>
</dbReference>
<dbReference type="InterPro" id="IPR023088">
    <property type="entry name" value="PDEase"/>
</dbReference>
<proteinExistence type="inferred from homology"/>
<dbReference type="InterPro" id="IPR003607">
    <property type="entry name" value="HD/PDEase_dom"/>
</dbReference>
<sequence length="924" mass="104178">MPCLHSESLGTPQANGNLHNLTSLVDSHSSRPEPGVEVRIQEACAEDKGLTVVTTAGWIFSPLWSPQIKLGRWGFRHGIESEKVEALMDDHSDIARSYFLRRASRDMVNSWFVENSARSCRQGTRCHKDATTSIDHLERRRESHPLCYPSRKHSGSLMERPSSTIPVKDWCDFLTVEKGARSPRSPHSQLSPRSPRALKAPQCSWQAGPCSRRASCDWMVELIGGVPNRQAVFEVCQRVLQHVCEALTAERCSFALVKEDSGGRHLSGTVFCANDDIFNNDFTHPSWDKCIMEHVVATGNPINIMDVYEDPRFSSGVDQNSLTRPKSILSMLVRNPREEVVGVVMVINKKPTGFWEGCVFSQQDEKVLVTHMSMLGVILDNAQLCENAEQESKRNQVLLDLASLLSEQHDSQESLLNKMAHAILPVTKAQLCSVFIADTDDMDSFSQVVDIQQTGLNQYEQTCKRECDVSGIIHAYAVHVKKSMETLNVANVATDHSESKLVAEQPGTELQSLICTPVRNGRRGTIIGVCQLVNKQSEGSGEMDVFSRADERLLEDFAVYCGLGLQNFRIMEAAEKTRAKQEVTREVLSYHISASKEEILALQEAAIPSAQSLSILDFGFSDFGLSDSITTQATVRMFLDLNLVQDFSIDYKSLCQWVLSVRRGYRRDVAYHNWSHAITTAQCMFAMLMATGDLQSQFSSLEILALMIATLCHDLDHRGVNNSYITRSQQPLAQLYGHSSLEHHHFDLCLLILNNPGSEILSGLSQEDYRLCLEMIEKNILATDLALYMRRRSEFFHLVKGDKICWQDQKHRELLRSMLMTASDISAITKPWPVQKRIANLVATEFFAQGDREKHEFKIRPLDVMNRDNSNRLPDMQVEYIDGICSPLYEALADLYDSCSPLLKGCEMNRKNWQHFEEGEESDE</sequence>
<dbReference type="AlphaFoldDB" id="A0AAY4AYZ3"/>
<feature type="binding site" evidence="7">
    <location>
        <position position="824"/>
    </location>
    <ligand>
        <name>Zn(2+)</name>
        <dbReference type="ChEBI" id="CHEBI:29105"/>
        <label>1</label>
    </ligand>
</feature>
<dbReference type="Proteomes" id="UP000694580">
    <property type="component" value="Chromosome 4"/>
</dbReference>
<evidence type="ECO:0000259" key="10">
    <source>
        <dbReference type="PROSITE" id="PS51845"/>
    </source>
</evidence>
<feature type="binding site" evidence="6">
    <location>
        <position position="824"/>
    </location>
    <ligand>
        <name>AMP</name>
        <dbReference type="ChEBI" id="CHEBI:456215"/>
    </ligand>
</feature>
<dbReference type="RefSeq" id="XP_028832479.1">
    <property type="nucleotide sequence ID" value="XM_028976646.1"/>
</dbReference>
<dbReference type="PRINTS" id="PR00387">
    <property type="entry name" value="PDIESTERASE1"/>
</dbReference>
<dbReference type="GO" id="GO:0046872">
    <property type="term" value="F:metal ion binding"/>
    <property type="evidence" value="ECO:0007669"/>
    <property type="project" value="UniProtKB-KW"/>
</dbReference>
<evidence type="ECO:0000256" key="9">
    <source>
        <dbReference type="SAM" id="MobiDB-lite"/>
    </source>
</evidence>
<keyword evidence="12" id="KW-1185">Reference proteome</keyword>
<keyword evidence="4 8" id="KW-0378">Hydrolase</keyword>
<dbReference type="Gene3D" id="3.30.450.40">
    <property type="match status" value="2"/>
</dbReference>
<dbReference type="Pfam" id="PF00233">
    <property type="entry name" value="PDEase_I"/>
    <property type="match status" value="1"/>
</dbReference>
<feature type="binding site" evidence="7">
    <location>
        <position position="676"/>
    </location>
    <ligand>
        <name>Zn(2+)</name>
        <dbReference type="ChEBI" id="CHEBI:29105"/>
        <label>1</label>
    </ligand>
</feature>